<accession>A0A0K8MJV8</accession>
<dbReference type="InterPro" id="IPR000073">
    <property type="entry name" value="AB_hydrolase_1"/>
</dbReference>
<evidence type="ECO:0000313" key="3">
    <source>
        <dbReference type="Proteomes" id="UP000253891"/>
    </source>
</evidence>
<dbReference type="InterPro" id="IPR000639">
    <property type="entry name" value="Epox_hydrolase-like"/>
</dbReference>
<sequence>MATLTTSDGVALNYTDRPGRGPVAVLLSGYSGIQAEWMEQIPGLLDRGYRVVTMDWRSHGQSERTSKNLRISRLAVDLHELIVHLDLQDITLVGHSMGGSTIWAYLSLFGEDRLHDLVIVDESPKLVNDEDWTAGIRDLTWSTFETIAPTFIKNRLTALPVDQKIKDRLKIDKVANPFNFDLTYPLLKDHLLADWRENLADCTLPTLFVAGGASPLCKEGYFHDFETMLNQESLLKVIQKSGHLPHLESPQEFNEEFYNFIR</sequence>
<dbReference type="Proteomes" id="UP000253891">
    <property type="component" value="Unassembled WGS sequence"/>
</dbReference>
<proteinExistence type="predicted"/>
<dbReference type="GO" id="GO:0003824">
    <property type="term" value="F:catalytic activity"/>
    <property type="evidence" value="ECO:0007669"/>
    <property type="project" value="InterPro"/>
</dbReference>
<dbReference type="Pfam" id="PF00561">
    <property type="entry name" value="Abhydrolase_1"/>
    <property type="match status" value="1"/>
</dbReference>
<evidence type="ECO:0000259" key="1">
    <source>
        <dbReference type="Pfam" id="PF00561"/>
    </source>
</evidence>
<organism evidence="2 3">
    <name type="scientific">Fructobacillus ficulneus</name>
    <dbReference type="NCBI Taxonomy" id="157463"/>
    <lineage>
        <taxon>Bacteria</taxon>
        <taxon>Bacillati</taxon>
        <taxon>Bacillota</taxon>
        <taxon>Bacilli</taxon>
        <taxon>Lactobacillales</taxon>
        <taxon>Lactobacillaceae</taxon>
        <taxon>Fructobacillus</taxon>
    </lineage>
</organism>
<dbReference type="PANTHER" id="PTHR43194:SF2">
    <property type="entry name" value="PEROXISOMAL MEMBRANE PROTEIN LPX1"/>
    <property type="match status" value="1"/>
</dbReference>
<evidence type="ECO:0000313" key="2">
    <source>
        <dbReference type="EMBL" id="GAP00160.1"/>
    </source>
</evidence>
<name>A0A0K8MJV8_9LACO</name>
<dbReference type="Gene3D" id="3.40.50.1820">
    <property type="entry name" value="alpha/beta hydrolase"/>
    <property type="match status" value="1"/>
</dbReference>
<protein>
    <submittedName>
        <fullName evidence="2">CitR protein</fullName>
    </submittedName>
</protein>
<dbReference type="PRINTS" id="PR00412">
    <property type="entry name" value="EPOXHYDRLASE"/>
</dbReference>
<dbReference type="AlphaFoldDB" id="A0A0K8MJV8"/>
<dbReference type="InterPro" id="IPR029058">
    <property type="entry name" value="AB_hydrolase_fold"/>
</dbReference>
<dbReference type="RefSeq" id="WP_061993502.1">
    <property type="nucleotide sequence ID" value="NZ_DF968005.1"/>
</dbReference>
<feature type="domain" description="AB hydrolase-1" evidence="1">
    <location>
        <begin position="25"/>
        <end position="250"/>
    </location>
</feature>
<dbReference type="PANTHER" id="PTHR43194">
    <property type="entry name" value="HYDROLASE ALPHA/BETA FOLD FAMILY"/>
    <property type="match status" value="1"/>
</dbReference>
<dbReference type="SUPFAM" id="SSF53474">
    <property type="entry name" value="alpha/beta-Hydrolases"/>
    <property type="match status" value="1"/>
</dbReference>
<reference evidence="2 3" key="1">
    <citation type="journal article" date="2015" name="BMC Genomics">
        <title>Comparative genomics of Fructobacillus spp. and Leuconostoc spp. reveals niche-specific evolution of Fructobacillus spp.</title>
        <authorList>
            <person name="Endo A."/>
            <person name="Tanizawa Y."/>
            <person name="Tanaka N."/>
            <person name="Maeno S."/>
            <person name="Kumar H."/>
            <person name="Shiwa Y."/>
            <person name="Okada S."/>
            <person name="Yoshikawa H."/>
            <person name="Dicks L."/>
            <person name="Nakagawa J."/>
            <person name="Arita M."/>
        </authorList>
    </citation>
    <scope>NUCLEOTIDE SEQUENCE [LARGE SCALE GENOMIC DNA]</scope>
    <source>
        <strain evidence="2 3">JCM 12225</strain>
    </source>
</reference>
<dbReference type="EMBL" id="DF968005">
    <property type="protein sequence ID" value="GAP00160.1"/>
    <property type="molecule type" value="Genomic_DNA"/>
</dbReference>
<dbReference type="STRING" id="157463.GCA_001047075_01067"/>
<dbReference type="InterPro" id="IPR050228">
    <property type="entry name" value="Carboxylesterase_BioH"/>
</dbReference>
<keyword evidence="3" id="KW-1185">Reference proteome</keyword>
<gene>
    <name evidence="2" type="ORF">FFIC_281690</name>
</gene>
<dbReference type="OrthoDB" id="9805423at2"/>